<accession>A0A2T7BNQ9</accession>
<dbReference type="OrthoDB" id="9809746at2"/>
<dbReference type="InterPro" id="IPR050455">
    <property type="entry name" value="Tpx_Peroxidase_subfamily"/>
</dbReference>
<keyword evidence="2" id="KW-0676">Redox-active center</keyword>
<dbReference type="InterPro" id="IPR024706">
    <property type="entry name" value="Peroxiredoxin_AhpC-typ"/>
</dbReference>
<dbReference type="GO" id="GO:0016209">
    <property type="term" value="F:antioxidant activity"/>
    <property type="evidence" value="ECO:0007669"/>
    <property type="project" value="InterPro"/>
</dbReference>
<dbReference type="Proteomes" id="UP000244450">
    <property type="component" value="Unassembled WGS sequence"/>
</dbReference>
<evidence type="ECO:0000313" key="6">
    <source>
        <dbReference type="Proteomes" id="UP000244450"/>
    </source>
</evidence>
<comment type="caution">
    <text evidence="5">The sequence shown here is derived from an EMBL/GenBank/DDBJ whole genome shotgun (WGS) entry which is preliminary data.</text>
</comment>
<dbReference type="InterPro" id="IPR036249">
    <property type="entry name" value="Thioredoxin-like_sf"/>
</dbReference>
<keyword evidence="1" id="KW-0560">Oxidoreductase</keyword>
<dbReference type="RefSeq" id="WP_108685928.1">
    <property type="nucleotide sequence ID" value="NZ_QCYK01000001.1"/>
</dbReference>
<evidence type="ECO:0000259" key="4">
    <source>
        <dbReference type="PROSITE" id="PS51352"/>
    </source>
</evidence>
<dbReference type="GO" id="GO:0016491">
    <property type="term" value="F:oxidoreductase activity"/>
    <property type="evidence" value="ECO:0007669"/>
    <property type="project" value="UniProtKB-KW"/>
</dbReference>
<evidence type="ECO:0000256" key="2">
    <source>
        <dbReference type="ARBA" id="ARBA00023284"/>
    </source>
</evidence>
<feature type="active site" description="Cysteine sulfenic acid (-SOH) intermediate; for peroxidase activity" evidence="3">
    <location>
        <position position="45"/>
    </location>
</feature>
<dbReference type="PIRSF" id="PIRSF000239">
    <property type="entry name" value="AHPC"/>
    <property type="match status" value="1"/>
</dbReference>
<dbReference type="PROSITE" id="PS51352">
    <property type="entry name" value="THIOREDOXIN_2"/>
    <property type="match status" value="1"/>
</dbReference>
<gene>
    <name evidence="5" type="ORF">DCC81_07470</name>
</gene>
<protein>
    <submittedName>
        <fullName evidence="5">Peroxiredoxin</fullName>
    </submittedName>
</protein>
<dbReference type="AlphaFoldDB" id="A0A2T7BNQ9"/>
<dbReference type="InterPro" id="IPR013766">
    <property type="entry name" value="Thioredoxin_domain"/>
</dbReference>
<organism evidence="5 6">
    <name type="scientific">Chitinophaga parva</name>
    <dbReference type="NCBI Taxonomy" id="2169414"/>
    <lineage>
        <taxon>Bacteria</taxon>
        <taxon>Pseudomonadati</taxon>
        <taxon>Bacteroidota</taxon>
        <taxon>Chitinophagia</taxon>
        <taxon>Chitinophagales</taxon>
        <taxon>Chitinophagaceae</taxon>
        <taxon>Chitinophaga</taxon>
    </lineage>
</organism>
<dbReference type="Pfam" id="PF00578">
    <property type="entry name" value="AhpC-TSA"/>
    <property type="match status" value="1"/>
</dbReference>
<sequence length="155" mass="16900">MSLAIGTPAPAFSLYDTEKKLTSLADFKGKKVLILFFPMAFTSVCTAELCSMRDSLAVYNGLNAEILGISVDSPFTLKKFKEENGLNFALLSDFNKEVSPAYGAFYETFALDLKGVSKRAAFVVDGNGNIQYAEVKESAGDLPDFEKIKEVLAKI</sequence>
<dbReference type="EMBL" id="QCYK01000001">
    <property type="protein sequence ID" value="PUZ29289.1"/>
    <property type="molecule type" value="Genomic_DNA"/>
</dbReference>
<evidence type="ECO:0000256" key="3">
    <source>
        <dbReference type="PIRSR" id="PIRSR000239-1"/>
    </source>
</evidence>
<dbReference type="InterPro" id="IPR000866">
    <property type="entry name" value="AhpC/TSA"/>
</dbReference>
<dbReference type="PANTHER" id="PTHR43110">
    <property type="entry name" value="THIOL PEROXIDASE"/>
    <property type="match status" value="1"/>
</dbReference>
<proteinExistence type="predicted"/>
<name>A0A2T7BNQ9_9BACT</name>
<dbReference type="SUPFAM" id="SSF52833">
    <property type="entry name" value="Thioredoxin-like"/>
    <property type="match status" value="1"/>
</dbReference>
<keyword evidence="6" id="KW-1185">Reference proteome</keyword>
<dbReference type="PANTHER" id="PTHR43110:SF1">
    <property type="entry name" value="THIOL PEROXIDASE"/>
    <property type="match status" value="1"/>
</dbReference>
<dbReference type="Gene3D" id="3.40.30.10">
    <property type="entry name" value="Glutaredoxin"/>
    <property type="match status" value="1"/>
</dbReference>
<evidence type="ECO:0000256" key="1">
    <source>
        <dbReference type="ARBA" id="ARBA00023002"/>
    </source>
</evidence>
<feature type="domain" description="Thioredoxin" evidence="4">
    <location>
        <begin position="3"/>
        <end position="155"/>
    </location>
</feature>
<evidence type="ECO:0000313" key="5">
    <source>
        <dbReference type="EMBL" id="PUZ29289.1"/>
    </source>
</evidence>
<reference evidence="5 6" key="1">
    <citation type="submission" date="2018-04" db="EMBL/GenBank/DDBJ databases">
        <title>Chitinophaga fuyangensis sp. nov., isolated from soil in a chemical factory.</title>
        <authorList>
            <person name="Chen K."/>
        </authorList>
    </citation>
    <scope>NUCLEOTIDE SEQUENCE [LARGE SCALE GENOMIC DNA]</scope>
    <source>
        <strain evidence="5 6">LY-1</strain>
    </source>
</reference>